<dbReference type="InterPro" id="IPR013328">
    <property type="entry name" value="6PGD_dom2"/>
</dbReference>
<evidence type="ECO:0000313" key="13">
    <source>
        <dbReference type="Proteomes" id="UP000799772"/>
    </source>
</evidence>
<dbReference type="Pfam" id="PF07479">
    <property type="entry name" value="NAD_Gly3P_dh_C"/>
    <property type="match status" value="1"/>
</dbReference>
<gene>
    <name evidence="12" type="ORF">NA57DRAFT_38825</name>
</gene>
<dbReference type="GO" id="GO:0141152">
    <property type="term" value="F:glycerol-3-phosphate dehydrogenase (NAD+) activity"/>
    <property type="evidence" value="ECO:0007669"/>
    <property type="project" value="UniProtKB-UniRule"/>
</dbReference>
<evidence type="ECO:0000256" key="3">
    <source>
        <dbReference type="ARBA" id="ARBA00023002"/>
    </source>
</evidence>
<dbReference type="EC" id="1.1.1.8" evidence="2 8"/>
<dbReference type="AlphaFoldDB" id="A0A9P4M5Y5"/>
<dbReference type="GO" id="GO:0046168">
    <property type="term" value="P:glycerol-3-phosphate catabolic process"/>
    <property type="evidence" value="ECO:0007669"/>
    <property type="project" value="UniProtKB-UniRule"/>
</dbReference>
<comment type="catalytic activity">
    <reaction evidence="5 8">
        <text>sn-glycerol 3-phosphate + NAD(+) = dihydroxyacetone phosphate + NADH + H(+)</text>
        <dbReference type="Rhea" id="RHEA:11092"/>
        <dbReference type="ChEBI" id="CHEBI:15378"/>
        <dbReference type="ChEBI" id="CHEBI:57540"/>
        <dbReference type="ChEBI" id="CHEBI:57597"/>
        <dbReference type="ChEBI" id="CHEBI:57642"/>
        <dbReference type="ChEBI" id="CHEBI:57945"/>
        <dbReference type="EC" id="1.1.1.8"/>
    </reaction>
</comment>
<accession>A0A9P4M5Y5</accession>
<feature type="domain" description="Glycerol-3-phosphate dehydrogenase NAD-dependent N-terminal" evidence="10">
    <location>
        <begin position="11"/>
        <end position="193"/>
    </location>
</feature>
<sequence>MATLGAHKKHKVTVVGSGNWGSTIAKVIAENTTANPDLFEEEVQMWVYEEEVKIPKKSRHFHPGVGSLDVPHKLSALINEIHENVKYLPDISLPHNVVANPSLEDSVKDATILIFNMPHQFIPNIAKQIKGKIIPYARGISCIKGIEVSEKRVRLFSEMLGEELGIYCGALSGANVATGVAMERWCGTTVAYDPPPVDSRQPTPEQTPGHSPHGSTIDLTMTAVDGTAKTLKSVNGTKYSKRLQPLPNDYPPLSHENVKKLFHRPYFHVSMVSDVVAVSLGGALKNIVALAAGFLSGLGWDSNSLAEVIRIGLKEEVKFGLMFFGDKGVKAQTFLEESCGVADIITSCIGGRNFRCAKISVEKNMPIDEVERIELNGQKLQGTSTAYEVQKFLTSRNQGSEFPLFTAVYGILEGKYKPDQIPELVEPKDP</sequence>
<evidence type="ECO:0000256" key="8">
    <source>
        <dbReference type="RuleBase" id="RU361243"/>
    </source>
</evidence>
<dbReference type="GO" id="GO:0051287">
    <property type="term" value="F:NAD binding"/>
    <property type="evidence" value="ECO:0007669"/>
    <property type="project" value="UniProtKB-UniRule"/>
</dbReference>
<keyword evidence="13" id="KW-1185">Reference proteome</keyword>
<dbReference type="InterPro" id="IPR036291">
    <property type="entry name" value="NAD(P)-bd_dom_sf"/>
</dbReference>
<evidence type="ECO:0000256" key="6">
    <source>
        <dbReference type="ARBA" id="ARBA00072861"/>
    </source>
</evidence>
<dbReference type="FunFam" id="1.10.1040.10:FF:000004">
    <property type="entry name" value="Glycerol-3-phosphate dehydrogenase [NAD(+)]"/>
    <property type="match status" value="1"/>
</dbReference>
<dbReference type="SUPFAM" id="SSF48179">
    <property type="entry name" value="6-phosphogluconate dehydrogenase C-terminal domain-like"/>
    <property type="match status" value="1"/>
</dbReference>
<evidence type="ECO:0000256" key="7">
    <source>
        <dbReference type="RuleBase" id="RU000437"/>
    </source>
</evidence>
<feature type="domain" description="Glycerol-3-phosphate dehydrogenase NAD-dependent C-terminal" evidence="11">
    <location>
        <begin position="274"/>
        <end position="422"/>
    </location>
</feature>
<evidence type="ECO:0000259" key="11">
    <source>
        <dbReference type="Pfam" id="PF07479"/>
    </source>
</evidence>
<evidence type="ECO:0000256" key="2">
    <source>
        <dbReference type="ARBA" id="ARBA00013218"/>
    </source>
</evidence>
<feature type="compositionally biased region" description="Polar residues" evidence="9">
    <location>
        <begin position="200"/>
        <end position="216"/>
    </location>
</feature>
<dbReference type="Gene3D" id="1.10.1040.10">
    <property type="entry name" value="N-(1-d-carboxylethyl)-l-norvaline Dehydrogenase, domain 2"/>
    <property type="match status" value="1"/>
</dbReference>
<dbReference type="InterPro" id="IPR011128">
    <property type="entry name" value="G3P_DH_NAD-dep_N"/>
</dbReference>
<dbReference type="GO" id="GO:0005975">
    <property type="term" value="P:carbohydrate metabolic process"/>
    <property type="evidence" value="ECO:0007669"/>
    <property type="project" value="InterPro"/>
</dbReference>
<feature type="region of interest" description="Disordered" evidence="9">
    <location>
        <begin position="192"/>
        <end position="216"/>
    </location>
</feature>
<keyword evidence="3 7" id="KW-0560">Oxidoreductase</keyword>
<protein>
    <recommendedName>
        <fullName evidence="6 8">Glycerol-3-phosphate dehydrogenase [NAD(+)]</fullName>
        <ecNumber evidence="2 8">1.1.1.8</ecNumber>
    </recommendedName>
</protein>
<comment type="caution">
    <text evidence="12">The sequence shown here is derived from an EMBL/GenBank/DDBJ whole genome shotgun (WGS) entry which is preliminary data.</text>
</comment>
<dbReference type="InterPro" id="IPR008927">
    <property type="entry name" value="6-PGluconate_DH-like_C_sf"/>
</dbReference>
<evidence type="ECO:0000256" key="4">
    <source>
        <dbReference type="ARBA" id="ARBA00023027"/>
    </source>
</evidence>
<reference evidence="12" key="1">
    <citation type="journal article" date="2020" name="Stud. Mycol.">
        <title>101 Dothideomycetes genomes: a test case for predicting lifestyles and emergence of pathogens.</title>
        <authorList>
            <person name="Haridas S."/>
            <person name="Albert R."/>
            <person name="Binder M."/>
            <person name="Bloem J."/>
            <person name="Labutti K."/>
            <person name="Salamov A."/>
            <person name="Andreopoulos B."/>
            <person name="Baker S."/>
            <person name="Barry K."/>
            <person name="Bills G."/>
            <person name="Bluhm B."/>
            <person name="Cannon C."/>
            <person name="Castanera R."/>
            <person name="Culley D."/>
            <person name="Daum C."/>
            <person name="Ezra D."/>
            <person name="Gonzalez J."/>
            <person name="Henrissat B."/>
            <person name="Kuo A."/>
            <person name="Liang C."/>
            <person name="Lipzen A."/>
            <person name="Lutzoni F."/>
            <person name="Magnuson J."/>
            <person name="Mondo S."/>
            <person name="Nolan M."/>
            <person name="Ohm R."/>
            <person name="Pangilinan J."/>
            <person name="Park H.-J."/>
            <person name="Ramirez L."/>
            <person name="Alfaro M."/>
            <person name="Sun H."/>
            <person name="Tritt A."/>
            <person name="Yoshinaga Y."/>
            <person name="Zwiers L.-H."/>
            <person name="Turgeon B."/>
            <person name="Goodwin S."/>
            <person name="Spatafora J."/>
            <person name="Crous P."/>
            <person name="Grigoriev I."/>
        </authorList>
    </citation>
    <scope>NUCLEOTIDE SEQUENCE</scope>
    <source>
        <strain evidence="12">CBS 133067</strain>
    </source>
</reference>
<dbReference type="PRINTS" id="PR00077">
    <property type="entry name" value="GPDHDRGNASE"/>
</dbReference>
<dbReference type="EMBL" id="ML978126">
    <property type="protein sequence ID" value="KAF2099161.1"/>
    <property type="molecule type" value="Genomic_DNA"/>
</dbReference>
<evidence type="ECO:0000313" key="12">
    <source>
        <dbReference type="EMBL" id="KAF2099161.1"/>
    </source>
</evidence>
<evidence type="ECO:0000256" key="9">
    <source>
        <dbReference type="SAM" id="MobiDB-lite"/>
    </source>
</evidence>
<evidence type="ECO:0000256" key="5">
    <source>
        <dbReference type="ARBA" id="ARBA00048683"/>
    </source>
</evidence>
<dbReference type="OrthoDB" id="10263760at2759"/>
<dbReference type="SUPFAM" id="SSF51735">
    <property type="entry name" value="NAD(P)-binding Rossmann-fold domains"/>
    <property type="match status" value="1"/>
</dbReference>
<dbReference type="PANTHER" id="PTHR11728:SF8">
    <property type="entry name" value="GLYCEROL-3-PHOSPHATE DEHYDROGENASE [NAD(+)]-RELATED"/>
    <property type="match status" value="1"/>
</dbReference>
<dbReference type="GO" id="GO:0005829">
    <property type="term" value="C:cytosol"/>
    <property type="evidence" value="ECO:0007669"/>
    <property type="project" value="TreeGrafter"/>
</dbReference>
<proteinExistence type="inferred from homology"/>
<dbReference type="GO" id="GO:0005634">
    <property type="term" value="C:nucleus"/>
    <property type="evidence" value="ECO:0007669"/>
    <property type="project" value="TreeGrafter"/>
</dbReference>
<dbReference type="PANTHER" id="PTHR11728">
    <property type="entry name" value="GLYCEROL-3-PHOSPHATE DEHYDROGENASE"/>
    <property type="match status" value="1"/>
</dbReference>
<dbReference type="Gene3D" id="3.40.50.720">
    <property type="entry name" value="NAD(P)-binding Rossmann-like Domain"/>
    <property type="match status" value="1"/>
</dbReference>
<organism evidence="12 13">
    <name type="scientific">Rhizodiscina lignyota</name>
    <dbReference type="NCBI Taxonomy" id="1504668"/>
    <lineage>
        <taxon>Eukaryota</taxon>
        <taxon>Fungi</taxon>
        <taxon>Dikarya</taxon>
        <taxon>Ascomycota</taxon>
        <taxon>Pezizomycotina</taxon>
        <taxon>Dothideomycetes</taxon>
        <taxon>Pleosporomycetidae</taxon>
        <taxon>Aulographales</taxon>
        <taxon>Rhizodiscinaceae</taxon>
        <taxon>Rhizodiscina</taxon>
    </lineage>
</organism>
<dbReference type="InterPro" id="IPR006109">
    <property type="entry name" value="G3P_DH_NAD-dep_C"/>
</dbReference>
<evidence type="ECO:0000259" key="10">
    <source>
        <dbReference type="Pfam" id="PF01210"/>
    </source>
</evidence>
<dbReference type="Pfam" id="PF01210">
    <property type="entry name" value="NAD_Gly3P_dh_N"/>
    <property type="match status" value="1"/>
</dbReference>
<name>A0A9P4M5Y5_9PEZI</name>
<keyword evidence="4 7" id="KW-0520">NAD</keyword>
<comment type="similarity">
    <text evidence="1 7">Belongs to the NAD-dependent glycerol-3-phosphate dehydrogenase family.</text>
</comment>
<dbReference type="InterPro" id="IPR006168">
    <property type="entry name" value="G3P_DH_NAD-dep"/>
</dbReference>
<evidence type="ECO:0000256" key="1">
    <source>
        <dbReference type="ARBA" id="ARBA00011009"/>
    </source>
</evidence>
<dbReference type="Proteomes" id="UP000799772">
    <property type="component" value="Unassembled WGS sequence"/>
</dbReference>